<dbReference type="Proteomes" id="UP000199161">
    <property type="component" value="Unassembled WGS sequence"/>
</dbReference>
<organism evidence="3 4">
    <name type="scientific">Natronobacterium haloterrestre</name>
    <name type="common">Halobiforma haloterrestris</name>
    <dbReference type="NCBI Taxonomy" id="148448"/>
    <lineage>
        <taxon>Archaea</taxon>
        <taxon>Methanobacteriati</taxon>
        <taxon>Methanobacteriota</taxon>
        <taxon>Stenosarchaea group</taxon>
        <taxon>Halobacteria</taxon>
        <taxon>Halobacteriales</taxon>
        <taxon>Natrialbaceae</taxon>
        <taxon>Natronobacterium</taxon>
    </lineage>
</organism>
<feature type="domain" description="Cohesin" evidence="2">
    <location>
        <begin position="42"/>
        <end position="162"/>
    </location>
</feature>
<sequence length="231" mass="22809">MSGAFGRAGVALALALACSLAIVTGTFAVPAAAGDNVAIFALEPAEVDAEAGETVELSLVVGTHGDYAGNGIDELSATLAYDPAVFSVAEVTHEGMLAHGGPDASVDGSATVDDGDGTVTIEQERDPSGDGAATTAPAATVRFDVAPNARTANETIEVTEASAILVTDYPQGTTVRDATVAVEAVENAGEAEGGVTDAIPAPGFGAGAVLAAVALTATLAAIGARRAMWRR</sequence>
<dbReference type="RefSeq" id="WP_089787057.1">
    <property type="nucleotide sequence ID" value="NZ_FOKW01000003.1"/>
</dbReference>
<protein>
    <submittedName>
        <fullName evidence="3">Cohesin domain-containing protein</fullName>
    </submittedName>
</protein>
<proteinExistence type="predicted"/>
<dbReference type="AlphaFoldDB" id="A0A1I1FJP8"/>
<dbReference type="OrthoDB" id="205619at2157"/>
<reference evidence="4" key="1">
    <citation type="submission" date="2016-10" db="EMBL/GenBank/DDBJ databases">
        <authorList>
            <person name="Varghese N."/>
            <person name="Submissions S."/>
        </authorList>
    </citation>
    <scope>NUCLEOTIDE SEQUENCE [LARGE SCALE GENOMIC DNA]</scope>
    <source>
        <strain evidence="4">DSM 13078</strain>
    </source>
</reference>
<dbReference type="PROSITE" id="PS51257">
    <property type="entry name" value="PROKAR_LIPOPROTEIN"/>
    <property type="match status" value="1"/>
</dbReference>
<keyword evidence="1" id="KW-0472">Membrane</keyword>
<keyword evidence="4" id="KW-1185">Reference proteome</keyword>
<dbReference type="GO" id="GO:0000272">
    <property type="term" value="P:polysaccharide catabolic process"/>
    <property type="evidence" value="ECO:0007669"/>
    <property type="project" value="InterPro"/>
</dbReference>
<evidence type="ECO:0000313" key="4">
    <source>
        <dbReference type="Proteomes" id="UP000199161"/>
    </source>
</evidence>
<keyword evidence="1" id="KW-0812">Transmembrane</keyword>
<dbReference type="InterPro" id="IPR002102">
    <property type="entry name" value="Cohesin_dom"/>
</dbReference>
<dbReference type="Pfam" id="PF00963">
    <property type="entry name" value="Cohesin"/>
    <property type="match status" value="1"/>
</dbReference>
<evidence type="ECO:0000256" key="1">
    <source>
        <dbReference type="SAM" id="Phobius"/>
    </source>
</evidence>
<dbReference type="SUPFAM" id="SSF49384">
    <property type="entry name" value="Carbohydrate-binding domain"/>
    <property type="match status" value="1"/>
</dbReference>
<dbReference type="GO" id="GO:0030246">
    <property type="term" value="F:carbohydrate binding"/>
    <property type="evidence" value="ECO:0007669"/>
    <property type="project" value="InterPro"/>
</dbReference>
<evidence type="ECO:0000313" key="3">
    <source>
        <dbReference type="EMBL" id="SFB99212.1"/>
    </source>
</evidence>
<keyword evidence="1" id="KW-1133">Transmembrane helix</keyword>
<dbReference type="InterPro" id="IPR008965">
    <property type="entry name" value="CBM2/CBM3_carb-bd_dom_sf"/>
</dbReference>
<dbReference type="Gene3D" id="2.60.40.680">
    <property type="match status" value="1"/>
</dbReference>
<feature type="transmembrane region" description="Helical" evidence="1">
    <location>
        <begin position="204"/>
        <end position="224"/>
    </location>
</feature>
<evidence type="ECO:0000259" key="2">
    <source>
        <dbReference type="Pfam" id="PF00963"/>
    </source>
</evidence>
<accession>A0A1I1FJP8</accession>
<name>A0A1I1FJP8_NATHA</name>
<dbReference type="EMBL" id="FOKW01000003">
    <property type="protein sequence ID" value="SFB99212.1"/>
    <property type="molecule type" value="Genomic_DNA"/>
</dbReference>
<gene>
    <name evidence="3" type="ORF">SAMN05444422_103394</name>
</gene>